<dbReference type="Proteomes" id="UP000837857">
    <property type="component" value="Chromosome 21"/>
</dbReference>
<reference evidence="2" key="1">
    <citation type="submission" date="2022-03" db="EMBL/GenBank/DDBJ databases">
        <authorList>
            <person name="Martin H S."/>
        </authorList>
    </citation>
    <scope>NUCLEOTIDE SEQUENCE</scope>
</reference>
<feature type="region of interest" description="Disordered" evidence="1">
    <location>
        <begin position="425"/>
        <end position="489"/>
    </location>
</feature>
<feature type="compositionally biased region" description="Acidic residues" evidence="1">
    <location>
        <begin position="263"/>
        <end position="275"/>
    </location>
</feature>
<feature type="compositionally biased region" description="Basic and acidic residues" evidence="1">
    <location>
        <begin position="304"/>
        <end position="344"/>
    </location>
</feature>
<feature type="region of interest" description="Disordered" evidence="1">
    <location>
        <begin position="86"/>
        <end position="363"/>
    </location>
</feature>
<dbReference type="EMBL" id="OW152833">
    <property type="protein sequence ID" value="CAH2054324.1"/>
    <property type="molecule type" value="Genomic_DNA"/>
</dbReference>
<feature type="compositionally biased region" description="Basic and acidic residues" evidence="1">
    <location>
        <begin position="276"/>
        <end position="295"/>
    </location>
</feature>
<feature type="compositionally biased region" description="Acidic residues" evidence="1">
    <location>
        <begin position="233"/>
        <end position="242"/>
    </location>
</feature>
<feature type="compositionally biased region" description="Acidic residues" evidence="1">
    <location>
        <begin position="102"/>
        <end position="120"/>
    </location>
</feature>
<evidence type="ECO:0000313" key="2">
    <source>
        <dbReference type="EMBL" id="CAH2054324.1"/>
    </source>
</evidence>
<proteinExistence type="predicted"/>
<protein>
    <submittedName>
        <fullName evidence="2">Uncharacterized protein</fullName>
    </submittedName>
</protein>
<feature type="compositionally biased region" description="Basic and acidic residues" evidence="1">
    <location>
        <begin position="136"/>
        <end position="153"/>
    </location>
</feature>
<evidence type="ECO:0000256" key="1">
    <source>
        <dbReference type="SAM" id="MobiDB-lite"/>
    </source>
</evidence>
<accession>A0ABN8IFM6</accession>
<organism evidence="2 3">
    <name type="scientific">Iphiclides podalirius</name>
    <name type="common">scarce swallowtail</name>
    <dbReference type="NCBI Taxonomy" id="110791"/>
    <lineage>
        <taxon>Eukaryota</taxon>
        <taxon>Metazoa</taxon>
        <taxon>Ecdysozoa</taxon>
        <taxon>Arthropoda</taxon>
        <taxon>Hexapoda</taxon>
        <taxon>Insecta</taxon>
        <taxon>Pterygota</taxon>
        <taxon>Neoptera</taxon>
        <taxon>Endopterygota</taxon>
        <taxon>Lepidoptera</taxon>
        <taxon>Glossata</taxon>
        <taxon>Ditrysia</taxon>
        <taxon>Papilionoidea</taxon>
        <taxon>Papilionidae</taxon>
        <taxon>Papilioninae</taxon>
        <taxon>Iphiclides</taxon>
    </lineage>
</organism>
<sequence length="507" mass="58229">MATKEETVETEIKKEVKVIKKQEKAESVTEEQNGDTDIEAAVTVKLPGKKSAAKTETKVDVVKKVLPDGSVEEVKTTTTKTTIEGKTEITTKTETTIIPKEDDFEEEEVVEEEEEEEQENYDNREDSKKAVLLSKNQEDVHDKEGLAEEKQLEAESDISVTKQQESSETCVTKKVTIVQSSRSQDNSEEEIEEEEEQEDEKEEDRKDDEKEIQIKNKEDEIESNKVLAKGEAESDDEDFCDETGDKNESNRKKQEENESLKDDEQDNDVESEAEEEGKPAHASESEEKDDEKQEDNNSEQKLLQSDEKEDEGKIKDISQNEDHDRKEEVASKEREPEESNDKTLETSTGYPQENKQEIVIEVQLPGRKTYYSEYERRYISVPESTYIPTENKFQAQPDPSPQYYYDSNEPSEAVEHEWRKELREFSEKTQTQMPSEYPPVSSHTLDPPIGSKAYHNPNVPAYHSRASAEPREQSAAIPQARQWGEARTTPIQSRSFKYLQWITGTED</sequence>
<feature type="compositionally biased region" description="Basic and acidic residues" evidence="1">
    <location>
        <begin position="243"/>
        <end position="262"/>
    </location>
</feature>
<evidence type="ECO:0000313" key="3">
    <source>
        <dbReference type="Proteomes" id="UP000837857"/>
    </source>
</evidence>
<feature type="region of interest" description="Disordered" evidence="1">
    <location>
        <begin position="389"/>
        <end position="412"/>
    </location>
</feature>
<feature type="compositionally biased region" description="Polar residues" evidence="1">
    <location>
        <begin position="158"/>
        <end position="170"/>
    </location>
</feature>
<feature type="non-terminal residue" evidence="2">
    <location>
        <position position="507"/>
    </location>
</feature>
<gene>
    <name evidence="2" type="ORF">IPOD504_LOCUS8580</name>
</gene>
<keyword evidence="3" id="KW-1185">Reference proteome</keyword>
<name>A0ABN8IFM6_9NEOP</name>
<feature type="compositionally biased region" description="Acidic residues" evidence="1">
    <location>
        <begin position="186"/>
        <end position="202"/>
    </location>
</feature>
<feature type="compositionally biased region" description="Basic and acidic residues" evidence="1">
    <location>
        <begin position="203"/>
        <end position="218"/>
    </location>
</feature>